<evidence type="ECO:0000313" key="12">
    <source>
        <dbReference type="RefSeq" id="XP_030542961.1"/>
    </source>
</evidence>
<dbReference type="InterPro" id="IPR036388">
    <property type="entry name" value="WH-like_DNA-bd_sf"/>
</dbReference>
<accession>A0A8B8Q8X8</accession>
<feature type="compositionally biased region" description="Polar residues" evidence="7">
    <location>
        <begin position="197"/>
        <end position="222"/>
    </location>
</feature>
<dbReference type="PANTHER" id="PTHR33463:SF183">
    <property type="entry name" value="NB-ARC DOMAIN DISEASE RESISTANCE PROTEIN"/>
    <property type="match status" value="1"/>
</dbReference>
<reference evidence="11 13" key="1">
    <citation type="submission" date="2025-05" db="UniProtKB">
        <authorList>
            <consortium name="RefSeq"/>
        </authorList>
    </citation>
    <scope>NUCLEOTIDE SEQUENCE [LARGE SCALE GENOMIC DNA]</scope>
    <source>
        <tissue evidence="13 14">Leaf</tissue>
    </source>
</reference>
<feature type="compositionally biased region" description="Polar residues" evidence="7">
    <location>
        <begin position="155"/>
        <end position="168"/>
    </location>
</feature>
<gene>
    <name evidence="12 13 14" type="primary">LOC115750013</name>
</gene>
<dbReference type="Proteomes" id="UP000827889">
    <property type="component" value="Chromosome 2"/>
</dbReference>
<evidence type="ECO:0000259" key="8">
    <source>
        <dbReference type="Pfam" id="PF00931"/>
    </source>
</evidence>
<evidence type="ECO:0000259" key="9">
    <source>
        <dbReference type="Pfam" id="PF23247"/>
    </source>
</evidence>
<dbReference type="FunFam" id="3.40.50.300:FF:001091">
    <property type="entry name" value="Probable disease resistance protein At1g61300"/>
    <property type="match status" value="1"/>
</dbReference>
<dbReference type="InterPro" id="IPR042197">
    <property type="entry name" value="Apaf_helical"/>
</dbReference>
<comment type="similarity">
    <text evidence="1">Belongs to the disease resistance NB-LRR family.</text>
</comment>
<feature type="domain" description="NB-ARC" evidence="8">
    <location>
        <begin position="608"/>
        <end position="771"/>
    </location>
</feature>
<dbReference type="PANTHER" id="PTHR33463">
    <property type="entry name" value="NB-ARC DOMAIN-CONTAINING PROTEIN-RELATED"/>
    <property type="match status" value="1"/>
</dbReference>
<feature type="domain" description="Disease resistance protein At4g27190-like leucine-rich repeats" evidence="9">
    <location>
        <begin position="1309"/>
        <end position="1354"/>
    </location>
</feature>
<dbReference type="Pfam" id="PF00931">
    <property type="entry name" value="NB-ARC"/>
    <property type="match status" value="1"/>
</dbReference>
<feature type="region of interest" description="Disordered" evidence="7">
    <location>
        <begin position="62"/>
        <end position="84"/>
    </location>
</feature>
<keyword evidence="2" id="KW-0433">Leucine-rich repeat</keyword>
<dbReference type="GO" id="GO:0005524">
    <property type="term" value="F:ATP binding"/>
    <property type="evidence" value="ECO:0007669"/>
    <property type="project" value="UniProtKB-KW"/>
</dbReference>
<feature type="region of interest" description="Disordered" evidence="7">
    <location>
        <begin position="149"/>
        <end position="173"/>
    </location>
</feature>
<evidence type="ECO:0000313" key="13">
    <source>
        <dbReference type="RefSeq" id="XP_048130235.1"/>
    </source>
</evidence>
<dbReference type="Gene3D" id="3.80.10.10">
    <property type="entry name" value="Ribonuclease Inhibitor"/>
    <property type="match status" value="3"/>
</dbReference>
<feature type="domain" description="Disease resistance protein At4g27190-like leucine-rich repeats" evidence="9">
    <location>
        <begin position="1366"/>
        <end position="1476"/>
    </location>
</feature>
<keyword evidence="3" id="KW-0677">Repeat</keyword>
<dbReference type="SMART" id="SM00369">
    <property type="entry name" value="LRR_TYP"/>
    <property type="match status" value="2"/>
</dbReference>
<evidence type="ECO:0000256" key="5">
    <source>
        <dbReference type="ARBA" id="ARBA00022821"/>
    </source>
</evidence>
<dbReference type="InterPro" id="IPR032675">
    <property type="entry name" value="LRR_dom_sf"/>
</dbReference>
<dbReference type="Gene3D" id="1.10.10.10">
    <property type="entry name" value="Winged helix-like DNA-binding domain superfamily/Winged helix DNA-binding domain"/>
    <property type="match status" value="1"/>
</dbReference>
<dbReference type="RefSeq" id="XP_048130236.1">
    <property type="nucleotide sequence ID" value="XM_048274279.1"/>
</dbReference>
<evidence type="ECO:0000256" key="1">
    <source>
        <dbReference type="ARBA" id="ARBA00008894"/>
    </source>
</evidence>
<keyword evidence="6" id="KW-0067">ATP-binding</keyword>
<evidence type="ECO:0000256" key="3">
    <source>
        <dbReference type="ARBA" id="ARBA00022737"/>
    </source>
</evidence>
<keyword evidence="11" id="KW-1185">Reference proteome</keyword>
<proteinExistence type="inferred from homology"/>
<feature type="compositionally biased region" description="Polar residues" evidence="7">
    <location>
        <begin position="238"/>
        <end position="248"/>
    </location>
</feature>
<dbReference type="InterPro" id="IPR003591">
    <property type="entry name" value="Leu-rich_rpt_typical-subtyp"/>
</dbReference>
<organism evidence="11 14">
    <name type="scientific">Rhodamnia argentea</name>
    <dbReference type="NCBI Taxonomy" id="178133"/>
    <lineage>
        <taxon>Eukaryota</taxon>
        <taxon>Viridiplantae</taxon>
        <taxon>Streptophyta</taxon>
        <taxon>Embryophyta</taxon>
        <taxon>Tracheophyta</taxon>
        <taxon>Spermatophyta</taxon>
        <taxon>Magnoliopsida</taxon>
        <taxon>eudicotyledons</taxon>
        <taxon>Gunneridae</taxon>
        <taxon>Pentapetalae</taxon>
        <taxon>rosids</taxon>
        <taxon>malvids</taxon>
        <taxon>Myrtales</taxon>
        <taxon>Myrtaceae</taxon>
        <taxon>Myrtoideae</taxon>
        <taxon>Myrteae</taxon>
        <taxon>Australasian group</taxon>
        <taxon>Rhodamnia</taxon>
    </lineage>
</organism>
<keyword evidence="5" id="KW-0611">Plant defense</keyword>
<feature type="compositionally biased region" description="Polar residues" evidence="7">
    <location>
        <begin position="369"/>
        <end position="391"/>
    </location>
</feature>
<feature type="region of interest" description="Disordered" evidence="7">
    <location>
        <begin position="369"/>
        <end position="447"/>
    </location>
</feature>
<keyword evidence="4" id="KW-0547">Nucleotide-binding</keyword>
<evidence type="ECO:0000256" key="7">
    <source>
        <dbReference type="SAM" id="MobiDB-lite"/>
    </source>
</evidence>
<dbReference type="GO" id="GO:0006952">
    <property type="term" value="P:defense response"/>
    <property type="evidence" value="ECO:0007669"/>
    <property type="project" value="UniProtKB-KW"/>
</dbReference>
<dbReference type="RefSeq" id="XP_048130235.1">
    <property type="nucleotide sequence ID" value="XM_048274278.1"/>
</dbReference>
<evidence type="ECO:0000256" key="2">
    <source>
        <dbReference type="ARBA" id="ARBA00022614"/>
    </source>
</evidence>
<evidence type="ECO:0000256" key="6">
    <source>
        <dbReference type="ARBA" id="ARBA00022840"/>
    </source>
</evidence>
<feature type="compositionally biased region" description="Polar residues" evidence="7">
    <location>
        <begin position="413"/>
        <end position="447"/>
    </location>
</feature>
<evidence type="ECO:0000313" key="11">
    <source>
        <dbReference type="Proteomes" id="UP000827889"/>
    </source>
</evidence>
<evidence type="ECO:0000259" key="10">
    <source>
        <dbReference type="Pfam" id="PF23559"/>
    </source>
</evidence>
<dbReference type="GeneID" id="115750013"/>
<dbReference type="Gene3D" id="1.10.8.430">
    <property type="entry name" value="Helical domain of apoptotic protease-activating factors"/>
    <property type="match status" value="1"/>
</dbReference>
<dbReference type="InterPro" id="IPR057135">
    <property type="entry name" value="At4g27190-like_LRR"/>
</dbReference>
<name>A0A8B8Q8X8_9MYRT</name>
<dbReference type="InterPro" id="IPR058922">
    <property type="entry name" value="WHD_DRP"/>
</dbReference>
<dbReference type="OrthoDB" id="1926275at2759"/>
<dbReference type="RefSeq" id="XP_030542961.1">
    <property type="nucleotide sequence ID" value="XM_030687101.1"/>
</dbReference>
<dbReference type="Pfam" id="PF23559">
    <property type="entry name" value="WHD_DRP"/>
    <property type="match status" value="1"/>
</dbReference>
<dbReference type="KEGG" id="rarg:115750013"/>
<feature type="domain" description="Disease resistance protein winged helix" evidence="10">
    <location>
        <begin position="859"/>
        <end position="924"/>
    </location>
</feature>
<feature type="region of interest" description="Disordered" evidence="7">
    <location>
        <begin position="197"/>
        <end position="257"/>
    </location>
</feature>
<dbReference type="SUPFAM" id="SSF52540">
    <property type="entry name" value="P-loop containing nucleoside triphosphate hydrolases"/>
    <property type="match status" value="1"/>
</dbReference>
<sequence>MPRELDPFRRHVEVVGNKWKCRFCGKDFGGSATRIRAHLAGFPGYGIQPCERVDDHVRSQASKAMKGKSVADATNRGGPSIELMGQGSVGTGLIAVLGSDHASNPHDMQNSNHNLPQQPSCHWQNGNVAGAASVDCQYQESLCLADGPVGDLSDENGNGTTSSLQQPSTDPPALIFLDPSQLPELFDQFIDLETRYEQQNSRGPSPLQNRRSLNNSVTNGLHQLTRPGVAAPGPRPSDISTIGTPQHPDQTHSRFNEQWRGESASCPQIYSAEWMSYLLDMPYQPRYSIPSCYSEGMQMSDLQNQTFQSSSETDQSLHVGTSNCLQECNQIPIAEAVPLSNAASVTNAIHHSCQQPLLICDEDCGNETGSFPSQTSMDISPPSASQPSTDPHTFEELDVDFQVPDGGTDTEGPLSSQASRHLPSQSLPDQPLNLETTNTEHNPRVSSSSLNNQFLITCFPQAPMDIDASSPSSSEAICRGVPITSHPNTGNFENNGALKRKVERLYNREADIKNELEFAASLSLKKQRIEVVTWLMNVEKLRKNFQCLEPASAENLPPQQQVDMLMKEAEDLIIKSKFPEGLFEVGDGKVNMLLERKLEAGKAFQINTKKILQCLTENHISRLGIYGMGGVGKTTIMVHVHNWLLKNTNHINVLWIAVSQDLNIHKLQGDIWKALKEGDLDEEDAMKRAAKLFDKLIEKGKSVQFVLILDDVWEHFDLDEVGIPVEADGPKLVLTTRSFEVCRQMHCQEKIKIEPLSPNEAQSLFLKELGPEEALSLEVGAVMKLIVEECAGLPLGIVTMARTMRGVSDLFEWKDILERLKESNMGQMDMEKKVLANLKLSYNRLSNREVQQCFLCCALYPQDQLIHKFELIEFFIDQGLIGGLDKREKQYDRGLTILNKLENVCLLENDRGMVKMHDLIRDMALHVMSVTSIVKAGKGLKRILSEECWMDDVEKVSFMKNDIGVIPSNMSPNCPKLATLIFNDSLWGDVLIPESFFKRLKGLKVLNLSGCGIRKLPNSISDLVNLRALLFRECRELCRIPYLGKLSSLRKLDVHGCRYLKAVEGLELLVNLTYLDLSKSGIERLVEGTLAGLVNLQYLKLGEVNGGGVTKLWALETLDLSFQNVLDFNKYMRFLQQSGPRHYYQLVVNHKKSLWSAFVYVDPRFGTSERKIDIDCCDNAIVRAGGESNEDSILIAQDVQRLVGRKCGGMTNLSNIGPLESLKVLIMEEWENLQTLCGGVDEVTDNPDYPLLFPSLKMLTVERCPKLKYLFGNHSKVTLPHLRQIVIKNCDELQGITAAGAAFATPLPAFPSLEKIVIERCANMKSVVESELLPHLPNLREVTVQHCEKMEEIIGRAPQTIPLGALSLLTSLWIERCPSLRKLLTHELLCHLPNLHGIVVHDCKRMEEIIGREGQWQQLGDEVCCLNTSNTRSSLPKLKFLNLITLPELGSIYDGTINCDSIQYIRLWDCPKLKRIPLHLPIPNNGFPSLREISVDDDASWESLEWGPPHVKSMLRPFVHF</sequence>
<dbReference type="GO" id="GO:0043531">
    <property type="term" value="F:ADP binding"/>
    <property type="evidence" value="ECO:0007669"/>
    <property type="project" value="InterPro"/>
</dbReference>
<dbReference type="InterPro" id="IPR002182">
    <property type="entry name" value="NB-ARC"/>
</dbReference>
<dbReference type="Pfam" id="PF23247">
    <property type="entry name" value="LRR_RPS2"/>
    <property type="match status" value="2"/>
</dbReference>
<dbReference type="PRINTS" id="PR00364">
    <property type="entry name" value="DISEASERSIST"/>
</dbReference>
<dbReference type="InterPro" id="IPR027417">
    <property type="entry name" value="P-loop_NTPase"/>
</dbReference>
<dbReference type="SUPFAM" id="SSF52058">
    <property type="entry name" value="L domain-like"/>
    <property type="match status" value="1"/>
</dbReference>
<protein>
    <submittedName>
        <fullName evidence="12 13">Disease resistance protein At4g10780 isoform X1</fullName>
    </submittedName>
</protein>
<evidence type="ECO:0000313" key="14">
    <source>
        <dbReference type="RefSeq" id="XP_048130236.1"/>
    </source>
</evidence>
<dbReference type="Gene3D" id="3.40.50.300">
    <property type="entry name" value="P-loop containing nucleotide triphosphate hydrolases"/>
    <property type="match status" value="1"/>
</dbReference>
<dbReference type="InterPro" id="IPR050905">
    <property type="entry name" value="Plant_NBS-LRR"/>
</dbReference>
<evidence type="ECO:0000256" key="4">
    <source>
        <dbReference type="ARBA" id="ARBA00022741"/>
    </source>
</evidence>